<dbReference type="InterPro" id="IPR058852">
    <property type="entry name" value="HTH_77"/>
</dbReference>
<name>A0A7L5AN86_9MICO</name>
<dbReference type="SUPFAM" id="SSF48452">
    <property type="entry name" value="TPR-like"/>
    <property type="match status" value="1"/>
</dbReference>
<dbReference type="EMBL" id="CP017146">
    <property type="protein sequence ID" value="QHO70611.1"/>
    <property type="molecule type" value="Genomic_DNA"/>
</dbReference>
<dbReference type="InterPro" id="IPR025139">
    <property type="entry name" value="DUF4062"/>
</dbReference>
<dbReference type="PANTHER" id="PTHR47691:SF3">
    <property type="entry name" value="HTH-TYPE TRANSCRIPTIONAL REGULATOR RV0890C-RELATED"/>
    <property type="match status" value="1"/>
</dbReference>
<evidence type="ECO:0000313" key="5">
    <source>
        <dbReference type="EMBL" id="QHO70611.1"/>
    </source>
</evidence>
<sequence>MNPSTGGIRTPDQRLRAFVSSTLKELAPERRAARVAVERLHLAPVMFELGARPHPPRDLYRAYLEQSDVFVGLYWEAYGWVAPTETVSGLEDEYNLSTRLPKLIYIKESAGAREPRLDVLLDRIRNDDGASFKYFSTPQQLRKLLGDDLATLLAERFDLSRRSSFPSPDRPRATGPDTGAIPAPLTSLIGRDKELLAVEAMLRSDSVRLVTLTGPGGIGKSRLAIGVAKLLNERVQGEVAFVDLAPVQDAALVPNAIAQALGVRDTGDETLLEKLTTALRQRRMLIVVDNFEQVLDAATTLTSLLRAAPTLKFLVTSRTLLRVSGEHAYEVGPLALPGPAARLDAAELIASPSVALFVERVRAVKPDFELTAENKDAVAAICRELDGVPLALELAAARIRTLPPAAMLARLDRRLPLLSAGAKDLPPRQQTLRRTIEWSTQLLEPDEKRLLALLGVFAGGFSLEAAEFVAGDAAHADPLTSLGILVDNSLVRQQDCEGRSHFSMLATVREYALEQLEASGTFEAIRARHAEYFVELAERIEFDLEGAHQREWVSRLNDDRDNLRAAVRFLLDHDDWDTAARFAWNLFIFWWVGGLLGEVRGWMEEVLAAKDAHSDRTRAIALYFTRSITLWQDPNEWVVPALTESAELFHRVHDRSGEGLSLISVALALLADEKPDPAHADEALLKSLELFREQGDGWGEAMALVTLGRVALMDQKIHRAVHRFQESLSLARDRHEELGTAIALHHLGWAKLVAGSIDEARDAFNESLATSAKLGHAEGVAYGLEGLIAIAAARREIQRAGRLLRAAEALRKQTGLYNAASFSFHQRYLAPILAGDDASALEAARTEGRDMSMDDVVAFALAGNAP</sequence>
<dbReference type="PRINTS" id="PR00364">
    <property type="entry name" value="DISEASERSIST"/>
</dbReference>
<dbReference type="OrthoDB" id="9812579at2"/>
<evidence type="ECO:0008006" key="7">
    <source>
        <dbReference type="Google" id="ProtNLM"/>
    </source>
</evidence>
<feature type="domain" description="Winged helix-turn-helix" evidence="4">
    <location>
        <begin position="443"/>
        <end position="516"/>
    </location>
</feature>
<dbReference type="Gene3D" id="1.25.40.10">
    <property type="entry name" value="Tetratricopeptide repeat domain"/>
    <property type="match status" value="1"/>
</dbReference>
<evidence type="ECO:0000259" key="4">
    <source>
        <dbReference type="Pfam" id="PF25872"/>
    </source>
</evidence>
<evidence type="ECO:0000313" key="6">
    <source>
        <dbReference type="Proteomes" id="UP000464507"/>
    </source>
</evidence>
<gene>
    <name evidence="5" type="ORF">BHD05_14085</name>
</gene>
<dbReference type="Proteomes" id="UP000464507">
    <property type="component" value="Chromosome"/>
</dbReference>
<evidence type="ECO:0000259" key="3">
    <source>
        <dbReference type="Pfam" id="PF13401"/>
    </source>
</evidence>
<dbReference type="Pfam" id="PF25872">
    <property type="entry name" value="HTH_77"/>
    <property type="match status" value="1"/>
</dbReference>
<feature type="domain" description="ORC1/DEAH AAA+ ATPase" evidence="3">
    <location>
        <begin position="208"/>
        <end position="305"/>
    </location>
</feature>
<dbReference type="InterPro" id="IPR049945">
    <property type="entry name" value="AAA_22"/>
</dbReference>
<dbReference type="RefSeq" id="WP_161887000.1">
    <property type="nucleotide sequence ID" value="NZ_CP017146.1"/>
</dbReference>
<dbReference type="InterPro" id="IPR011990">
    <property type="entry name" value="TPR-like_helical_dom_sf"/>
</dbReference>
<organism evidence="5 6">
    <name type="scientific">Marisediminicola antarctica</name>
    <dbReference type="NCBI Taxonomy" id="674079"/>
    <lineage>
        <taxon>Bacteria</taxon>
        <taxon>Bacillati</taxon>
        <taxon>Actinomycetota</taxon>
        <taxon>Actinomycetes</taxon>
        <taxon>Micrococcales</taxon>
        <taxon>Microbacteriaceae</taxon>
        <taxon>Marisediminicola</taxon>
    </lineage>
</organism>
<proteinExistence type="predicted"/>
<dbReference type="AlphaFoldDB" id="A0A7L5AN86"/>
<protein>
    <recommendedName>
        <fullName evidence="7">ATPase</fullName>
    </recommendedName>
</protein>
<feature type="domain" description="DUF4062" evidence="2">
    <location>
        <begin position="16"/>
        <end position="95"/>
    </location>
</feature>
<dbReference type="InterPro" id="IPR027417">
    <property type="entry name" value="P-loop_NTPase"/>
</dbReference>
<keyword evidence="6" id="KW-1185">Reference proteome</keyword>
<accession>A0A7L5AN86</accession>
<dbReference type="PANTHER" id="PTHR47691">
    <property type="entry name" value="REGULATOR-RELATED"/>
    <property type="match status" value="1"/>
</dbReference>
<evidence type="ECO:0000256" key="1">
    <source>
        <dbReference type="SAM" id="MobiDB-lite"/>
    </source>
</evidence>
<dbReference type="Gene3D" id="3.40.50.300">
    <property type="entry name" value="P-loop containing nucleotide triphosphate hydrolases"/>
    <property type="match status" value="1"/>
</dbReference>
<feature type="region of interest" description="Disordered" evidence="1">
    <location>
        <begin position="162"/>
        <end position="183"/>
    </location>
</feature>
<dbReference type="Pfam" id="PF13424">
    <property type="entry name" value="TPR_12"/>
    <property type="match status" value="1"/>
</dbReference>
<dbReference type="GO" id="GO:0016887">
    <property type="term" value="F:ATP hydrolysis activity"/>
    <property type="evidence" value="ECO:0007669"/>
    <property type="project" value="InterPro"/>
</dbReference>
<dbReference type="Pfam" id="PF13401">
    <property type="entry name" value="AAA_22"/>
    <property type="match status" value="1"/>
</dbReference>
<reference evidence="5 6" key="1">
    <citation type="submission" date="2016-09" db="EMBL/GenBank/DDBJ databases">
        <title>Complete genome sequence of microbes from the polar regions.</title>
        <authorList>
            <person name="Liao L."/>
            <person name="Chen B."/>
        </authorList>
    </citation>
    <scope>NUCLEOTIDE SEQUENCE [LARGE SCALE GENOMIC DNA]</scope>
    <source>
        <strain evidence="5 6">ZS314</strain>
    </source>
</reference>
<evidence type="ECO:0000259" key="2">
    <source>
        <dbReference type="Pfam" id="PF13271"/>
    </source>
</evidence>
<dbReference type="Pfam" id="PF13271">
    <property type="entry name" value="DUF4062"/>
    <property type="match status" value="1"/>
</dbReference>
<dbReference type="SUPFAM" id="SSF52540">
    <property type="entry name" value="P-loop containing nucleoside triphosphate hydrolases"/>
    <property type="match status" value="1"/>
</dbReference>
<dbReference type="KEGG" id="mant:BHD05_14085"/>